<dbReference type="InterPro" id="IPR015500">
    <property type="entry name" value="Peptidase_S8_subtilisin-rel"/>
</dbReference>
<dbReference type="PROSITE" id="PS00136">
    <property type="entry name" value="SUBTILASE_ASP"/>
    <property type="match status" value="1"/>
</dbReference>
<dbReference type="Pfam" id="PF00082">
    <property type="entry name" value="Peptidase_S8"/>
    <property type="match status" value="1"/>
</dbReference>
<feature type="active site" description="Charge relay system" evidence="5">
    <location>
        <position position="223"/>
    </location>
</feature>
<evidence type="ECO:0000313" key="9">
    <source>
        <dbReference type="EMBL" id="GGZ15311.1"/>
    </source>
</evidence>
<dbReference type="GO" id="GO:0004252">
    <property type="term" value="F:serine-type endopeptidase activity"/>
    <property type="evidence" value="ECO:0007669"/>
    <property type="project" value="UniProtKB-UniRule"/>
</dbReference>
<reference evidence="9" key="1">
    <citation type="journal article" date="2014" name="Int. J. Syst. Evol. Microbiol.">
        <title>Complete genome sequence of Corynebacterium casei LMG S-19264T (=DSM 44701T), isolated from a smear-ripened cheese.</title>
        <authorList>
            <consortium name="US DOE Joint Genome Institute (JGI-PGF)"/>
            <person name="Walter F."/>
            <person name="Albersmeier A."/>
            <person name="Kalinowski J."/>
            <person name="Ruckert C."/>
        </authorList>
    </citation>
    <scope>NUCLEOTIDE SEQUENCE</scope>
    <source>
        <strain evidence="9">KCTC 12368</strain>
    </source>
</reference>
<dbReference type="PROSITE" id="PS51892">
    <property type="entry name" value="SUBTILASE"/>
    <property type="match status" value="1"/>
</dbReference>
<keyword evidence="10" id="KW-1185">Reference proteome</keyword>
<evidence type="ECO:0000256" key="4">
    <source>
        <dbReference type="ARBA" id="ARBA00022825"/>
    </source>
</evidence>
<evidence type="ECO:0000259" key="8">
    <source>
        <dbReference type="Pfam" id="PF05922"/>
    </source>
</evidence>
<protein>
    <recommendedName>
        <fullName evidence="11">Peptidase inhibitor I9</fullName>
    </recommendedName>
</protein>
<dbReference type="InterPro" id="IPR000209">
    <property type="entry name" value="Peptidase_S8/S53_dom"/>
</dbReference>
<dbReference type="GO" id="GO:0006508">
    <property type="term" value="P:proteolysis"/>
    <property type="evidence" value="ECO:0007669"/>
    <property type="project" value="UniProtKB-KW"/>
</dbReference>
<dbReference type="SUPFAM" id="SSF52743">
    <property type="entry name" value="Subtilisin-like"/>
    <property type="match status" value="1"/>
</dbReference>
<evidence type="ECO:0000256" key="5">
    <source>
        <dbReference type="PROSITE-ProRule" id="PRU01240"/>
    </source>
</evidence>
<evidence type="ECO:0000256" key="3">
    <source>
        <dbReference type="ARBA" id="ARBA00022801"/>
    </source>
</evidence>
<dbReference type="PROSITE" id="PS00138">
    <property type="entry name" value="SUBTILASE_SER"/>
    <property type="match status" value="1"/>
</dbReference>
<dbReference type="PROSITE" id="PS00137">
    <property type="entry name" value="SUBTILASE_HIS"/>
    <property type="match status" value="1"/>
</dbReference>
<dbReference type="InterPro" id="IPR010259">
    <property type="entry name" value="S8pro/Inhibitor_I9"/>
</dbReference>
<dbReference type="EMBL" id="BMWX01000001">
    <property type="protein sequence ID" value="GGZ15311.1"/>
    <property type="molecule type" value="Genomic_DNA"/>
</dbReference>
<feature type="domain" description="Peptidase S8/S53" evidence="7">
    <location>
        <begin position="185"/>
        <end position="391"/>
    </location>
</feature>
<dbReference type="InterPro" id="IPR022398">
    <property type="entry name" value="Peptidase_S8_His-AS"/>
</dbReference>
<feature type="active site" description="Charge relay system" evidence="5">
    <location>
        <position position="187"/>
    </location>
</feature>
<dbReference type="InterPro" id="IPR023828">
    <property type="entry name" value="Peptidase_S8_Ser-AS"/>
</dbReference>
<gene>
    <name evidence="9" type="ORF">GCM10007049_04240</name>
</gene>
<comment type="similarity">
    <text evidence="1 5 6">Belongs to the peptidase S8 family.</text>
</comment>
<proteinExistence type="inferred from homology"/>
<feature type="active site" description="Charge relay system" evidence="5">
    <location>
        <position position="381"/>
    </location>
</feature>
<keyword evidence="3 5" id="KW-0378">Hydrolase</keyword>
<sequence>MGAKNYWRSYVLFFQLIGLLLCSISCTDDLGSAPELEEGEEVNFHSSEEDLSSYVIIMEEEHFSLREGNSFAARQEYAETRCRSVLADYDIDSSRIDYIFKNNFIGFAARLNEEEKALLLDCKEVQQIDEDYEISLPDNIIAMKDSPGIENLSPLARVLSGDLIPYGVKRVGGPVCYKGDKVAFVVDSGISLGHPDLNINEKLGFNAFSSGKEGASMEDYHGHGTHVAGVIAAKQDGKGVVGVAAGATVVPIKIFNASGKGTVSGFLAALEHIAEVACKGDVVNVSFTSPANLTVDEAVIKMAKNGIYFTIAAGNESRKASNVSPARASHKRIMTVSAMDENDVFADFSNYGNPPIDWCAPGVEILSTWKNKVYQYSSGTSMAAPHVAGLVLLGGPSKGGMVLNDPDGKCDPIAVHQCLD</sequence>
<dbReference type="Pfam" id="PF05922">
    <property type="entry name" value="Inhibitor_I9"/>
    <property type="match status" value="1"/>
</dbReference>
<evidence type="ECO:0008006" key="11">
    <source>
        <dbReference type="Google" id="ProtNLM"/>
    </source>
</evidence>
<evidence type="ECO:0000259" key="7">
    <source>
        <dbReference type="Pfam" id="PF00082"/>
    </source>
</evidence>
<name>A0A918PMK0_9BACT</name>
<dbReference type="Gene3D" id="3.40.50.200">
    <property type="entry name" value="Peptidase S8/S53 domain"/>
    <property type="match status" value="1"/>
</dbReference>
<evidence type="ECO:0000256" key="2">
    <source>
        <dbReference type="ARBA" id="ARBA00022670"/>
    </source>
</evidence>
<dbReference type="RefSeq" id="WP_018474337.1">
    <property type="nucleotide sequence ID" value="NZ_BMWX01000001.1"/>
</dbReference>
<evidence type="ECO:0000313" key="10">
    <source>
        <dbReference type="Proteomes" id="UP000619457"/>
    </source>
</evidence>
<feature type="domain" description="Inhibitor I9" evidence="8">
    <location>
        <begin position="54"/>
        <end position="136"/>
    </location>
</feature>
<dbReference type="PRINTS" id="PR00723">
    <property type="entry name" value="SUBTILISIN"/>
</dbReference>
<dbReference type="InterPro" id="IPR036852">
    <property type="entry name" value="Peptidase_S8/S53_dom_sf"/>
</dbReference>
<dbReference type="AlphaFoldDB" id="A0A918PMK0"/>
<dbReference type="InterPro" id="IPR050131">
    <property type="entry name" value="Peptidase_S8_subtilisin-like"/>
</dbReference>
<dbReference type="Proteomes" id="UP000619457">
    <property type="component" value="Unassembled WGS sequence"/>
</dbReference>
<keyword evidence="2 5" id="KW-0645">Protease</keyword>
<dbReference type="PANTHER" id="PTHR43806:SF11">
    <property type="entry name" value="CEREVISIN-RELATED"/>
    <property type="match status" value="1"/>
</dbReference>
<accession>A0A918PMK0</accession>
<reference evidence="9" key="2">
    <citation type="submission" date="2020-09" db="EMBL/GenBank/DDBJ databases">
        <authorList>
            <person name="Sun Q."/>
            <person name="Kim S."/>
        </authorList>
    </citation>
    <scope>NUCLEOTIDE SEQUENCE</scope>
    <source>
        <strain evidence="9">KCTC 12368</strain>
    </source>
</reference>
<keyword evidence="4 5" id="KW-0720">Serine protease</keyword>
<dbReference type="Gene3D" id="3.30.70.80">
    <property type="entry name" value="Peptidase S8 propeptide/proteinase inhibitor I9"/>
    <property type="match status" value="1"/>
</dbReference>
<dbReference type="InterPro" id="IPR037045">
    <property type="entry name" value="S8pro/Inhibitor_I9_sf"/>
</dbReference>
<dbReference type="GO" id="GO:0005615">
    <property type="term" value="C:extracellular space"/>
    <property type="evidence" value="ECO:0007669"/>
    <property type="project" value="TreeGrafter"/>
</dbReference>
<comment type="caution">
    <text evidence="9">The sequence shown here is derived from an EMBL/GenBank/DDBJ whole genome shotgun (WGS) entry which is preliminary data.</text>
</comment>
<evidence type="ECO:0000256" key="6">
    <source>
        <dbReference type="RuleBase" id="RU003355"/>
    </source>
</evidence>
<evidence type="ECO:0000256" key="1">
    <source>
        <dbReference type="ARBA" id="ARBA00011073"/>
    </source>
</evidence>
<dbReference type="InterPro" id="IPR023827">
    <property type="entry name" value="Peptidase_S8_Asp-AS"/>
</dbReference>
<organism evidence="9 10">
    <name type="scientific">Echinicola pacifica</name>
    <dbReference type="NCBI Taxonomy" id="346377"/>
    <lineage>
        <taxon>Bacteria</taxon>
        <taxon>Pseudomonadati</taxon>
        <taxon>Bacteroidota</taxon>
        <taxon>Cytophagia</taxon>
        <taxon>Cytophagales</taxon>
        <taxon>Cyclobacteriaceae</taxon>
        <taxon>Echinicola</taxon>
    </lineage>
</organism>
<dbReference type="PANTHER" id="PTHR43806">
    <property type="entry name" value="PEPTIDASE S8"/>
    <property type="match status" value="1"/>
</dbReference>